<dbReference type="EMBL" id="GBHO01036421">
    <property type="protein sequence ID" value="JAG07183.1"/>
    <property type="molecule type" value="Transcribed_RNA"/>
</dbReference>
<evidence type="ECO:0000256" key="3">
    <source>
        <dbReference type="ARBA" id="ARBA00022824"/>
    </source>
</evidence>
<dbReference type="Pfam" id="PF24456">
    <property type="entry name" value="RHD_RETREG1-3"/>
    <property type="match status" value="1"/>
</dbReference>
<evidence type="ECO:0000256" key="7">
    <source>
        <dbReference type="SAM" id="Phobius"/>
    </source>
</evidence>
<dbReference type="PANTHER" id="PTHR20952">
    <property type="entry name" value="ADP-RIBOSYLATION-LIKE FACTOR 6-INTERACTING PROTEIN"/>
    <property type="match status" value="1"/>
</dbReference>
<evidence type="ECO:0000313" key="10">
    <source>
        <dbReference type="EMBL" id="JAG11094.1"/>
    </source>
</evidence>
<feature type="compositionally biased region" description="Basic and acidic residues" evidence="6">
    <location>
        <begin position="283"/>
        <end position="294"/>
    </location>
</feature>
<dbReference type="PROSITE" id="PS50845">
    <property type="entry name" value="RETICULON"/>
    <property type="match status" value="1"/>
</dbReference>
<dbReference type="GO" id="GO:0005789">
    <property type="term" value="C:endoplasmic reticulum membrane"/>
    <property type="evidence" value="ECO:0007669"/>
    <property type="project" value="UniProtKB-SubCell"/>
</dbReference>
<feature type="region of interest" description="Disordered" evidence="6">
    <location>
        <begin position="280"/>
        <end position="335"/>
    </location>
</feature>
<dbReference type="EMBL" id="GBHO01031234">
    <property type="protein sequence ID" value="JAG12370.1"/>
    <property type="molecule type" value="Transcribed_RNA"/>
</dbReference>
<dbReference type="InterPro" id="IPR052114">
    <property type="entry name" value="ER_autophagy_membrane_reg"/>
</dbReference>
<dbReference type="EMBL" id="GBHO01032510">
    <property type="protein sequence ID" value="JAG11094.1"/>
    <property type="molecule type" value="Transcribed_RNA"/>
</dbReference>
<reference evidence="11" key="2">
    <citation type="submission" date="2014-07" db="EMBL/GenBank/DDBJ databases">
        <authorList>
            <person name="Hull J."/>
        </authorList>
    </citation>
    <scope>NUCLEOTIDE SEQUENCE</scope>
</reference>
<reference evidence="11" key="1">
    <citation type="journal article" date="2014" name="PLoS ONE">
        <title>Transcriptome-Based Identification of ABC Transporters in the Western Tarnished Plant Bug Lygus hesperus.</title>
        <authorList>
            <person name="Hull J.J."/>
            <person name="Chaney K."/>
            <person name="Geib S.M."/>
            <person name="Fabrick J.A."/>
            <person name="Brent C.S."/>
            <person name="Walsh D."/>
            <person name="Lavine L.C."/>
        </authorList>
    </citation>
    <scope>NUCLEOTIDE SEQUENCE</scope>
</reference>
<evidence type="ECO:0000256" key="5">
    <source>
        <dbReference type="ARBA" id="ARBA00023136"/>
    </source>
</evidence>
<evidence type="ECO:0000313" key="9">
    <source>
        <dbReference type="EMBL" id="JAG07183.1"/>
    </source>
</evidence>
<feature type="transmembrane region" description="Helical" evidence="7">
    <location>
        <begin position="52"/>
        <end position="73"/>
    </location>
</feature>
<dbReference type="InterPro" id="IPR003388">
    <property type="entry name" value="Reticulon"/>
</dbReference>
<keyword evidence="4 7" id="KW-1133">Transmembrane helix</keyword>
<evidence type="ECO:0000256" key="4">
    <source>
        <dbReference type="ARBA" id="ARBA00022989"/>
    </source>
</evidence>
<dbReference type="EMBL" id="GBHO01031240">
    <property type="protein sequence ID" value="JAG12364.1"/>
    <property type="molecule type" value="Transcribed_RNA"/>
</dbReference>
<sequence length="379" mass="42172">MEFFKKFRWFRPTPKQKPPAPESELAKKLKPYEFYLYKIQEIAIWEDPSESILALFGVNAVFWVLSFFQWRFYGLLFSILCLMVAHEAWVEHIWPEIRVPPSSESPKRPEVLPLKEGMLSVPEISHYATGLRAAVSGQYARLRLLRQTQPPVYCVVVSAGCLVAAGVGSVFSGATLIYLFAMVALIAPGVVKHLLPPEWKCYILQVLKSASTIIVPPEVNMDDYYPDATSKENAAVLRQAGDNHDLSPPSTSDSSLGDLMMPGHDESSLDVLDSLLPTIPQESSRESSDSEGALRFRPSHFNGASSMAAHDDSTDEESSLVKDLDFPDVGPTTSSSLKDTVVSTLYRTFPKAFTPQKPVFTRLEDSDSEFEIIETEDAS</sequence>
<gene>
    <name evidence="15" type="primary">FAM134C_1</name>
    <name evidence="16" type="synonym">FAM134C_0</name>
    <name evidence="12" type="ORF">CM83_96483</name>
    <name evidence="11" type="ORF">CM83_96485</name>
    <name evidence="13" type="ORF">CM83_96489</name>
    <name evidence="10" type="ORF">CM83_96493</name>
    <name evidence="14" type="ORF">CM83_96496</name>
    <name evidence="9" type="ORF">CM83_96499</name>
    <name evidence="16" type="ORF">g.87369</name>
    <name evidence="15" type="ORF">g.87370</name>
</gene>
<dbReference type="PANTHER" id="PTHR20952:SF4">
    <property type="entry name" value="RETICULOPHAGY REGULATOR 2"/>
    <property type="match status" value="1"/>
</dbReference>
<feature type="transmembrane region" description="Helical" evidence="7">
    <location>
        <begin position="151"/>
        <end position="171"/>
    </location>
</feature>
<evidence type="ECO:0000259" key="8">
    <source>
        <dbReference type="PROSITE" id="PS50845"/>
    </source>
</evidence>
<dbReference type="EMBL" id="GBHO01007907">
    <property type="protein sequence ID" value="JAG35697.1"/>
    <property type="molecule type" value="Transcribed_RNA"/>
</dbReference>
<accession>A0A0A9WX75</accession>
<evidence type="ECO:0000313" key="15">
    <source>
        <dbReference type="EMBL" id="JAQ10914.1"/>
    </source>
</evidence>
<evidence type="ECO:0000256" key="1">
    <source>
        <dbReference type="ARBA" id="ARBA00004477"/>
    </source>
</evidence>
<feature type="region of interest" description="Disordered" evidence="6">
    <location>
        <begin position="241"/>
        <end position="263"/>
    </location>
</feature>
<comment type="subcellular location">
    <subcellularLocation>
        <location evidence="1">Endoplasmic reticulum membrane</location>
        <topology evidence="1">Multi-pass membrane protein</topology>
    </subcellularLocation>
</comment>
<reference evidence="15" key="3">
    <citation type="journal article" date="2016" name="Gigascience">
        <title>De novo construction of an expanded transcriptome assembly for the western tarnished plant bug, Lygus hesperus.</title>
        <authorList>
            <person name="Tassone E.E."/>
            <person name="Geib S.M."/>
            <person name="Hall B."/>
            <person name="Fabrick J.A."/>
            <person name="Brent C.S."/>
            <person name="Hull J.J."/>
        </authorList>
    </citation>
    <scope>NUCLEOTIDE SEQUENCE</scope>
</reference>
<evidence type="ECO:0000256" key="2">
    <source>
        <dbReference type="ARBA" id="ARBA00022692"/>
    </source>
</evidence>
<keyword evidence="3" id="KW-0256">Endoplasmic reticulum</keyword>
<feature type="compositionally biased region" description="Low complexity" evidence="6">
    <location>
        <begin position="246"/>
        <end position="259"/>
    </location>
</feature>
<evidence type="ECO:0000313" key="16">
    <source>
        <dbReference type="EMBL" id="JAQ18568.1"/>
    </source>
</evidence>
<dbReference type="InterPro" id="IPR057282">
    <property type="entry name" value="RETREG1-3-like_RHD"/>
</dbReference>
<dbReference type="EMBL" id="GBHO01031239">
    <property type="protein sequence ID" value="JAG12365.1"/>
    <property type="molecule type" value="Transcribed_RNA"/>
</dbReference>
<evidence type="ECO:0000313" key="14">
    <source>
        <dbReference type="EMBL" id="JAG35697.1"/>
    </source>
</evidence>
<keyword evidence="5 7" id="KW-0472">Membrane</keyword>
<organism evidence="11">
    <name type="scientific">Lygus hesperus</name>
    <name type="common">Western plant bug</name>
    <dbReference type="NCBI Taxonomy" id="30085"/>
    <lineage>
        <taxon>Eukaryota</taxon>
        <taxon>Metazoa</taxon>
        <taxon>Ecdysozoa</taxon>
        <taxon>Arthropoda</taxon>
        <taxon>Hexapoda</taxon>
        <taxon>Insecta</taxon>
        <taxon>Pterygota</taxon>
        <taxon>Neoptera</taxon>
        <taxon>Paraneoptera</taxon>
        <taxon>Hemiptera</taxon>
        <taxon>Heteroptera</taxon>
        <taxon>Panheteroptera</taxon>
        <taxon>Cimicomorpha</taxon>
        <taxon>Miridae</taxon>
        <taxon>Mirini</taxon>
        <taxon>Lygus</taxon>
    </lineage>
</organism>
<keyword evidence="2 7" id="KW-0812">Transmembrane</keyword>
<dbReference type="EMBL" id="GDHC01007715">
    <property type="protein sequence ID" value="JAQ10914.1"/>
    <property type="molecule type" value="Transcribed_RNA"/>
</dbReference>
<name>A0A0A9WX75_LYGHE</name>
<proteinExistence type="predicted"/>
<evidence type="ECO:0000313" key="13">
    <source>
        <dbReference type="EMBL" id="JAG12370.1"/>
    </source>
</evidence>
<evidence type="ECO:0000313" key="12">
    <source>
        <dbReference type="EMBL" id="JAG12365.1"/>
    </source>
</evidence>
<dbReference type="AlphaFoldDB" id="A0A0A9WX75"/>
<feature type="domain" description="Reticulon" evidence="8">
    <location>
        <begin position="39"/>
        <end position="188"/>
    </location>
</feature>
<protein>
    <submittedName>
        <fullName evidence="15">Protein FAM134C</fullName>
    </submittedName>
</protein>
<evidence type="ECO:0000313" key="11">
    <source>
        <dbReference type="EMBL" id="JAG12364.1"/>
    </source>
</evidence>
<dbReference type="EMBL" id="GDHC01000061">
    <property type="protein sequence ID" value="JAQ18568.1"/>
    <property type="molecule type" value="Transcribed_RNA"/>
</dbReference>
<evidence type="ECO:0000256" key="6">
    <source>
        <dbReference type="SAM" id="MobiDB-lite"/>
    </source>
</evidence>